<proteinExistence type="predicted"/>
<gene>
    <name evidence="3" type="ORF">SCY_1789</name>
</gene>
<accession>A7A279</accession>
<evidence type="ECO:0000313" key="4">
    <source>
        <dbReference type="Proteomes" id="UP000007060"/>
    </source>
</evidence>
<feature type="region of interest" description="Disordered" evidence="1">
    <location>
        <begin position="167"/>
        <end position="195"/>
    </location>
</feature>
<dbReference type="AlphaFoldDB" id="A7A279"/>
<evidence type="ECO:0000313" key="3">
    <source>
        <dbReference type="EMBL" id="EDN59190.1"/>
    </source>
</evidence>
<protein>
    <submittedName>
        <fullName evidence="3">Conserved protein</fullName>
    </submittedName>
</protein>
<comment type="caution">
    <text evidence="3">The sequence shown here is derived from an EMBL/GenBank/DDBJ whole genome shotgun (WGS) entry which is preliminary data.</text>
</comment>
<dbReference type="HOGENOM" id="CLU_050901_0_0_1"/>
<evidence type="ECO:0000256" key="2">
    <source>
        <dbReference type="SAM" id="SignalP"/>
    </source>
</evidence>
<dbReference type="Proteomes" id="UP000007060">
    <property type="component" value="Unassembled WGS sequence"/>
</dbReference>
<organism evidence="3 4">
    <name type="scientific">Saccharomyces cerevisiae (strain YJM789)</name>
    <name type="common">Baker's yeast</name>
    <dbReference type="NCBI Taxonomy" id="307796"/>
    <lineage>
        <taxon>Eukaryota</taxon>
        <taxon>Fungi</taxon>
        <taxon>Dikarya</taxon>
        <taxon>Ascomycota</taxon>
        <taxon>Saccharomycotina</taxon>
        <taxon>Saccharomycetes</taxon>
        <taxon>Saccharomycetales</taxon>
        <taxon>Saccharomycetaceae</taxon>
        <taxon>Saccharomyces</taxon>
    </lineage>
</organism>
<dbReference type="OrthoDB" id="4044605at2759"/>
<evidence type="ECO:0000256" key="1">
    <source>
        <dbReference type="SAM" id="MobiDB-lite"/>
    </source>
</evidence>
<sequence>MKAVFKVTTALLACVFIARYLVCQQNGLGNFATDLQPICRHTEFSVGSLFDSKLVEGSAVSDYLVGKYSQSIKPLIERYPNSSLKRIMGYFYRFWYNIFSFLRLNELCCSLHSKLGPLLNHLRIAWYYLKPYTDNVKNVLENPFNSSTDWMKYGSFSADGTLTKPIFETDSETEDYEDDENENEDEDEDEDEDDVGIEDENKEYEFDGVQDGHGNSQLVTAAILQDLSKIIIGSNSHAELETYEAESLKMEYEAWIKAIDSKIHSAMALLDSEIQSVFEAEVRNKSIEITRNLDDLNTTVNEQLVFLDLKIKDINCTSKFDPVQNKIKYFDESGQVELEAYITKSSITSILKNYKIHLLDFEKSLFHSLDSFLTEMAKLAESIRLENVEVYEEWGDVMISQWSQRMAYMDVRGLHLEDQYDPAYIEENHSNWLRFMELKKKVISERNRLVKHDLDMTLILEWITKLKADFQNTKNNIQDTFLQRMNTADTLFKNRELKEQLEEEFVRQEH</sequence>
<feature type="compositionally biased region" description="Acidic residues" evidence="1">
    <location>
        <begin position="169"/>
        <end position="195"/>
    </location>
</feature>
<feature type="chain" id="PRO_5002705640" evidence="2">
    <location>
        <begin position="24"/>
        <end position="510"/>
    </location>
</feature>
<keyword evidence="2" id="KW-0732">Signal</keyword>
<reference evidence="3 4" key="1">
    <citation type="journal article" date="2007" name="Proc. Natl. Acad. Sci. U.S.A.">
        <title>Genome sequencing and comparative analysis of Saccharomyces cerevisiae strain YJM789.</title>
        <authorList>
            <person name="Wei W."/>
            <person name="McCusker J.H."/>
            <person name="Hyman R.W."/>
            <person name="Jones T."/>
            <person name="Ning Y."/>
            <person name="Cao Z."/>
            <person name="Gu Z."/>
            <person name="Bruno D."/>
            <person name="Miranda M."/>
            <person name="Nguyen M."/>
            <person name="Wilhelmy J."/>
            <person name="Komp C."/>
            <person name="Tamse R."/>
            <person name="Wang X."/>
            <person name="Jia P."/>
            <person name="Luedi P."/>
            <person name="Oefner P.J."/>
            <person name="David L."/>
            <person name="Dietrich F.S."/>
            <person name="Li Y."/>
            <person name="Davis R.W."/>
            <person name="Steinmetz L.M."/>
        </authorList>
    </citation>
    <scope>NUCLEOTIDE SEQUENCE [LARGE SCALE GENOMIC DNA]</scope>
    <source>
        <strain evidence="3 4">YJM789</strain>
    </source>
</reference>
<name>A7A279_YEAS7</name>
<feature type="signal peptide" evidence="2">
    <location>
        <begin position="1"/>
        <end position="23"/>
    </location>
</feature>
<dbReference type="EMBL" id="AAFW02000176">
    <property type="protein sequence ID" value="EDN59190.1"/>
    <property type="molecule type" value="Genomic_DNA"/>
</dbReference>